<dbReference type="EC" id="2.7.1.33" evidence="6 16"/>
<evidence type="ECO:0000256" key="8">
    <source>
        <dbReference type="ARBA" id="ARBA00022679"/>
    </source>
</evidence>
<comment type="caution">
    <text evidence="16">Lacks conserved residue(s) required for the propagation of feature annotation.</text>
</comment>
<accession>A0A5Q6S1Y0</accession>
<dbReference type="HAMAP" id="MF_01274">
    <property type="entry name" value="Pantothen_kinase_3"/>
    <property type="match status" value="1"/>
</dbReference>
<comment type="catalytic activity">
    <reaction evidence="1 16">
        <text>(R)-pantothenate + ATP = (R)-4'-phosphopantothenate + ADP + H(+)</text>
        <dbReference type="Rhea" id="RHEA:16373"/>
        <dbReference type="ChEBI" id="CHEBI:10986"/>
        <dbReference type="ChEBI" id="CHEBI:15378"/>
        <dbReference type="ChEBI" id="CHEBI:29032"/>
        <dbReference type="ChEBI" id="CHEBI:30616"/>
        <dbReference type="ChEBI" id="CHEBI:456216"/>
        <dbReference type="EC" id="2.7.1.33"/>
    </reaction>
</comment>
<comment type="caution">
    <text evidence="18">The sequence shown here is derived from an EMBL/GenBank/DDBJ whole genome shotgun (WGS) entry which is preliminary data.</text>
</comment>
<dbReference type="SUPFAM" id="SSF53067">
    <property type="entry name" value="Actin-like ATPase domain"/>
    <property type="match status" value="2"/>
</dbReference>
<evidence type="ECO:0000313" key="17">
    <source>
        <dbReference type="EMBL" id="KAA1418068.1"/>
    </source>
</evidence>
<evidence type="ECO:0000256" key="16">
    <source>
        <dbReference type="HAMAP-Rule" id="MF_01274"/>
    </source>
</evidence>
<evidence type="ECO:0000256" key="2">
    <source>
        <dbReference type="ARBA" id="ARBA00001958"/>
    </source>
</evidence>
<dbReference type="OrthoDB" id="9804707at2"/>
<evidence type="ECO:0000256" key="14">
    <source>
        <dbReference type="ARBA" id="ARBA00038036"/>
    </source>
</evidence>
<dbReference type="GO" id="GO:0005524">
    <property type="term" value="F:ATP binding"/>
    <property type="evidence" value="ECO:0007669"/>
    <property type="project" value="UniProtKB-UniRule"/>
</dbReference>
<comment type="subunit">
    <text evidence="5 16">Homodimer.</text>
</comment>
<evidence type="ECO:0000256" key="11">
    <source>
        <dbReference type="ARBA" id="ARBA00022840"/>
    </source>
</evidence>
<evidence type="ECO:0000256" key="9">
    <source>
        <dbReference type="ARBA" id="ARBA00022741"/>
    </source>
</evidence>
<evidence type="ECO:0000256" key="6">
    <source>
        <dbReference type="ARBA" id="ARBA00012102"/>
    </source>
</evidence>
<gene>
    <name evidence="16" type="primary">coaX</name>
    <name evidence="18" type="ORF">FE697_000085</name>
    <name evidence="17" type="ORF">FE697_021805</name>
</gene>
<keyword evidence="9 16" id="KW-0547">Nucleotide-binding</keyword>
<evidence type="ECO:0000256" key="4">
    <source>
        <dbReference type="ARBA" id="ARBA00005225"/>
    </source>
</evidence>
<evidence type="ECO:0000313" key="18">
    <source>
        <dbReference type="EMBL" id="KAA1424377.1"/>
    </source>
</evidence>
<feature type="active site" description="Proton acceptor" evidence="16">
    <location>
        <position position="109"/>
    </location>
</feature>
<sequence>MSLLCLDVRNSQTVVGVFDGDELTASWRVASLDSRTADEWHLLVQGLLSQSAAGPVEAVALSCTVPAILHEMRLLLERHYGHCAVSIVEPGTRTGVSILMDNPREVGADRIVNAAAAGVLYAGRPCIVVDLGTATTFDVVDAQGRYVGGAISAGIGISLDALARRGAQLRSVELVRPRGVVAKNTVEAIQSGMVFGFAGLVDGIVTRMIEALGTDDVAVVATGSNADVVLGECTTVTAHVPDLTLIGLRIVAERNA</sequence>
<comment type="pathway">
    <text evidence="4 16">Cofactor biosynthesis; coenzyme A biosynthesis; CoA from (R)-pantothenate: step 1/5.</text>
</comment>
<dbReference type="AlphaFoldDB" id="A0A5Q6S1Y0"/>
<keyword evidence="10 16" id="KW-0418">Kinase</keyword>
<dbReference type="EMBL" id="VDFQ02000008">
    <property type="protein sequence ID" value="KAA1418068.1"/>
    <property type="molecule type" value="Genomic_DNA"/>
</dbReference>
<dbReference type="NCBIfam" id="TIGR00671">
    <property type="entry name" value="baf"/>
    <property type="match status" value="1"/>
</dbReference>
<evidence type="ECO:0000256" key="5">
    <source>
        <dbReference type="ARBA" id="ARBA00011738"/>
    </source>
</evidence>
<keyword evidence="13 16" id="KW-0173">Coenzyme A biosynthesis</keyword>
<dbReference type="NCBIfam" id="NF009855">
    <property type="entry name" value="PRK13321.1"/>
    <property type="match status" value="1"/>
</dbReference>
<feature type="binding site" evidence="16">
    <location>
        <position position="185"/>
    </location>
    <ligand>
        <name>substrate</name>
    </ligand>
</feature>
<dbReference type="GO" id="GO:0046872">
    <property type="term" value="F:metal ion binding"/>
    <property type="evidence" value="ECO:0007669"/>
    <property type="project" value="UniProtKB-KW"/>
</dbReference>
<dbReference type="GO" id="GO:0004594">
    <property type="term" value="F:pantothenate kinase activity"/>
    <property type="evidence" value="ECO:0007669"/>
    <property type="project" value="UniProtKB-UniRule"/>
</dbReference>
<evidence type="ECO:0000256" key="1">
    <source>
        <dbReference type="ARBA" id="ARBA00001206"/>
    </source>
</evidence>
<keyword evidence="8 16" id="KW-0808">Transferase</keyword>
<organism evidence="18 19">
    <name type="scientific">Mumia zhuanghuii</name>
    <dbReference type="NCBI Taxonomy" id="2585211"/>
    <lineage>
        <taxon>Bacteria</taxon>
        <taxon>Bacillati</taxon>
        <taxon>Actinomycetota</taxon>
        <taxon>Actinomycetes</taxon>
        <taxon>Propionibacteriales</taxon>
        <taxon>Nocardioidaceae</taxon>
        <taxon>Mumia</taxon>
    </lineage>
</organism>
<dbReference type="Proteomes" id="UP000307768">
    <property type="component" value="Unassembled WGS sequence"/>
</dbReference>
<dbReference type="UniPathway" id="UPA00241">
    <property type="reaction ID" value="UER00352"/>
</dbReference>
<evidence type="ECO:0000313" key="19">
    <source>
        <dbReference type="Proteomes" id="UP000307768"/>
    </source>
</evidence>
<evidence type="ECO:0000256" key="12">
    <source>
        <dbReference type="ARBA" id="ARBA00022958"/>
    </source>
</evidence>
<evidence type="ECO:0000256" key="13">
    <source>
        <dbReference type="ARBA" id="ARBA00022993"/>
    </source>
</evidence>
<dbReference type="GO" id="GO:0005737">
    <property type="term" value="C:cytoplasm"/>
    <property type="evidence" value="ECO:0007669"/>
    <property type="project" value="UniProtKB-SubCell"/>
</dbReference>
<dbReference type="Pfam" id="PF03309">
    <property type="entry name" value="Pan_kinase"/>
    <property type="match status" value="1"/>
</dbReference>
<dbReference type="InterPro" id="IPR004619">
    <property type="entry name" value="Type_III_PanK"/>
</dbReference>
<dbReference type="RefSeq" id="WP_149767137.1">
    <property type="nucleotide sequence ID" value="NZ_VDFQ02000001.1"/>
</dbReference>
<feature type="binding site" evidence="16">
    <location>
        <position position="133"/>
    </location>
    <ligand>
        <name>ATP</name>
        <dbReference type="ChEBI" id="CHEBI:30616"/>
    </ligand>
</feature>
<evidence type="ECO:0000256" key="3">
    <source>
        <dbReference type="ARBA" id="ARBA00004496"/>
    </source>
</evidence>
<comment type="cofactor">
    <cofactor evidence="2">
        <name>K(+)</name>
        <dbReference type="ChEBI" id="CHEBI:29103"/>
    </cofactor>
</comment>
<dbReference type="CDD" id="cd24015">
    <property type="entry name" value="ASKHA_NBD_PanK-III"/>
    <property type="match status" value="1"/>
</dbReference>
<proteinExistence type="inferred from homology"/>
<comment type="subcellular location">
    <subcellularLocation>
        <location evidence="3 16">Cytoplasm</location>
    </subcellularLocation>
</comment>
<keyword evidence="16" id="KW-0479">Metal-binding</keyword>
<dbReference type="InterPro" id="IPR043129">
    <property type="entry name" value="ATPase_NBD"/>
</dbReference>
<evidence type="ECO:0000256" key="10">
    <source>
        <dbReference type="ARBA" id="ARBA00022777"/>
    </source>
</evidence>
<dbReference type="Gene3D" id="3.30.420.40">
    <property type="match status" value="2"/>
</dbReference>
<feature type="binding site" evidence="16">
    <location>
        <begin position="107"/>
        <end position="110"/>
    </location>
    <ligand>
        <name>substrate</name>
    </ligand>
</feature>
<reference evidence="18 19" key="1">
    <citation type="submission" date="2019-09" db="EMBL/GenBank/DDBJ databases">
        <title>Mumia zhuanghuii sp. nov. isolated from the intestinal contents of plateau pika (Ochotona curzoniae) in the Qinghai-Tibet plateau of China.</title>
        <authorList>
            <person name="Tian Z."/>
        </authorList>
    </citation>
    <scope>NUCLEOTIDE SEQUENCE [LARGE SCALE GENOMIC DNA]</scope>
    <source>
        <strain evidence="19">350</strain>
        <strain evidence="18">Z350</strain>
    </source>
</reference>
<feature type="binding site" evidence="16">
    <location>
        <begin position="7"/>
        <end position="14"/>
    </location>
    <ligand>
        <name>ATP</name>
        <dbReference type="ChEBI" id="CHEBI:30616"/>
    </ligand>
</feature>
<keyword evidence="12 16" id="KW-0630">Potassium</keyword>
<comment type="similarity">
    <text evidence="14 16">Belongs to the type III pantothenate kinase family.</text>
</comment>
<dbReference type="GO" id="GO:0015937">
    <property type="term" value="P:coenzyme A biosynthetic process"/>
    <property type="evidence" value="ECO:0007669"/>
    <property type="project" value="UniProtKB-UniRule"/>
</dbReference>
<keyword evidence="7 16" id="KW-0963">Cytoplasm</keyword>
<protein>
    <recommendedName>
        <fullName evidence="15 16">Type III pantothenate kinase</fullName>
        <ecNumber evidence="6 16">2.7.1.33</ecNumber>
    </recommendedName>
    <alternativeName>
        <fullName evidence="16">PanK-III</fullName>
    </alternativeName>
    <alternativeName>
        <fullName evidence="16">Pantothenic acid kinase</fullName>
    </alternativeName>
</protein>
<dbReference type="PANTHER" id="PTHR34265">
    <property type="entry name" value="TYPE III PANTOTHENATE KINASE"/>
    <property type="match status" value="1"/>
</dbReference>
<dbReference type="EMBL" id="VDFQ02000001">
    <property type="protein sequence ID" value="KAA1424377.1"/>
    <property type="molecule type" value="Genomic_DNA"/>
</dbReference>
<evidence type="ECO:0000256" key="15">
    <source>
        <dbReference type="ARBA" id="ARBA00040883"/>
    </source>
</evidence>
<keyword evidence="11 16" id="KW-0067">ATP-binding</keyword>
<comment type="function">
    <text evidence="16">Catalyzes the phosphorylation of pantothenate (Pan), the first step in CoA biosynthesis.</text>
</comment>
<dbReference type="PANTHER" id="PTHR34265:SF1">
    <property type="entry name" value="TYPE III PANTOTHENATE KINASE"/>
    <property type="match status" value="1"/>
</dbReference>
<feature type="binding site" evidence="16">
    <location>
        <position position="130"/>
    </location>
    <ligand>
        <name>K(+)</name>
        <dbReference type="ChEBI" id="CHEBI:29103"/>
    </ligand>
</feature>
<name>A0A5Q6S1Y0_9ACTN</name>
<comment type="cofactor">
    <cofactor evidence="16">
        <name>NH4(+)</name>
        <dbReference type="ChEBI" id="CHEBI:28938"/>
    </cofactor>
    <cofactor evidence="16">
        <name>K(+)</name>
        <dbReference type="ChEBI" id="CHEBI:29103"/>
    </cofactor>
    <text evidence="16">A monovalent cation. Ammonium or potassium.</text>
</comment>
<evidence type="ECO:0000256" key="7">
    <source>
        <dbReference type="ARBA" id="ARBA00022490"/>
    </source>
</evidence>